<feature type="transmembrane region" description="Helical" evidence="6">
    <location>
        <begin position="19"/>
        <end position="45"/>
    </location>
</feature>
<keyword evidence="4 6" id="KW-0472">Membrane</keyword>
<keyword evidence="3 6" id="KW-1133">Transmembrane helix</keyword>
<keyword evidence="2 6" id="KW-0812">Transmembrane</keyword>
<keyword evidence="9" id="KW-1185">Reference proteome</keyword>
<evidence type="ECO:0000256" key="4">
    <source>
        <dbReference type="ARBA" id="ARBA00023136"/>
    </source>
</evidence>
<feature type="transmembrane region" description="Helical" evidence="6">
    <location>
        <begin position="57"/>
        <end position="80"/>
    </location>
</feature>
<dbReference type="PANTHER" id="PTHR33048:SF47">
    <property type="entry name" value="INTEGRAL MEMBRANE PROTEIN-RELATED"/>
    <property type="match status" value="1"/>
</dbReference>
<protein>
    <recommendedName>
        <fullName evidence="7">Rhodopsin domain-containing protein</fullName>
    </recommendedName>
</protein>
<dbReference type="OrthoDB" id="3934549at2759"/>
<evidence type="ECO:0000256" key="2">
    <source>
        <dbReference type="ARBA" id="ARBA00022692"/>
    </source>
</evidence>
<evidence type="ECO:0000313" key="8">
    <source>
        <dbReference type="EMBL" id="CAF9929924.1"/>
    </source>
</evidence>
<name>A0A8H3FVB7_9LECA</name>
<reference evidence="8" key="1">
    <citation type="submission" date="2021-03" db="EMBL/GenBank/DDBJ databases">
        <authorList>
            <person name="Tagirdzhanova G."/>
        </authorList>
    </citation>
    <scope>NUCLEOTIDE SEQUENCE</scope>
</reference>
<evidence type="ECO:0000256" key="1">
    <source>
        <dbReference type="ARBA" id="ARBA00004141"/>
    </source>
</evidence>
<evidence type="ECO:0000259" key="7">
    <source>
        <dbReference type="Pfam" id="PF20684"/>
    </source>
</evidence>
<accession>A0A8H3FVB7</accession>
<dbReference type="InterPro" id="IPR052337">
    <property type="entry name" value="SAT4-like"/>
</dbReference>
<dbReference type="PANTHER" id="PTHR33048">
    <property type="entry name" value="PTH11-LIKE INTEGRAL MEMBRANE PROTEIN (AFU_ORTHOLOGUE AFUA_5G11245)"/>
    <property type="match status" value="1"/>
</dbReference>
<dbReference type="InterPro" id="IPR049326">
    <property type="entry name" value="Rhodopsin_dom_fungi"/>
</dbReference>
<dbReference type="AlphaFoldDB" id="A0A8H3FVB7"/>
<proteinExistence type="inferred from homology"/>
<evidence type="ECO:0000256" key="5">
    <source>
        <dbReference type="ARBA" id="ARBA00038359"/>
    </source>
</evidence>
<sequence length="217" mass="23814">MIECQTPKNVEKSFCASGYAINVVTSVINVITDIYVLALPIEILMRLNLKRAKKYGLIAIFLSGVSASLISLARLIFVIVRLHTEDLLWSGALASEFANNLTSIVETNPGIIAASMPALPQFFASSRTFHASTYSSLNRLINRPDPSSISWHGQSSKRLAWKDPYPQRGLTVRGESWTEIQSLPDTRAYGRAGESQDEISLNEGLVQTVTSDNARGV</sequence>
<gene>
    <name evidence="8" type="ORF">ALECFALPRED_004481</name>
</gene>
<comment type="subcellular location">
    <subcellularLocation>
        <location evidence="1">Membrane</location>
        <topology evidence="1">Multi-pass membrane protein</topology>
    </subcellularLocation>
</comment>
<evidence type="ECO:0000313" key="9">
    <source>
        <dbReference type="Proteomes" id="UP000664203"/>
    </source>
</evidence>
<comment type="similarity">
    <text evidence="5">Belongs to the SAT4 family.</text>
</comment>
<dbReference type="Pfam" id="PF20684">
    <property type="entry name" value="Fung_rhodopsin"/>
    <property type="match status" value="1"/>
</dbReference>
<dbReference type="Proteomes" id="UP000664203">
    <property type="component" value="Unassembled WGS sequence"/>
</dbReference>
<evidence type="ECO:0000256" key="3">
    <source>
        <dbReference type="ARBA" id="ARBA00022989"/>
    </source>
</evidence>
<comment type="caution">
    <text evidence="8">The sequence shown here is derived from an EMBL/GenBank/DDBJ whole genome shotgun (WGS) entry which is preliminary data.</text>
</comment>
<organism evidence="8 9">
    <name type="scientific">Alectoria fallacina</name>
    <dbReference type="NCBI Taxonomy" id="1903189"/>
    <lineage>
        <taxon>Eukaryota</taxon>
        <taxon>Fungi</taxon>
        <taxon>Dikarya</taxon>
        <taxon>Ascomycota</taxon>
        <taxon>Pezizomycotina</taxon>
        <taxon>Lecanoromycetes</taxon>
        <taxon>OSLEUM clade</taxon>
        <taxon>Lecanoromycetidae</taxon>
        <taxon>Lecanorales</taxon>
        <taxon>Lecanorineae</taxon>
        <taxon>Parmeliaceae</taxon>
        <taxon>Alectoria</taxon>
    </lineage>
</organism>
<dbReference type="EMBL" id="CAJPDR010000275">
    <property type="protein sequence ID" value="CAF9929924.1"/>
    <property type="molecule type" value="Genomic_DNA"/>
</dbReference>
<dbReference type="GO" id="GO:0016020">
    <property type="term" value="C:membrane"/>
    <property type="evidence" value="ECO:0007669"/>
    <property type="project" value="UniProtKB-SubCell"/>
</dbReference>
<feature type="domain" description="Rhodopsin" evidence="7">
    <location>
        <begin position="14"/>
        <end position="123"/>
    </location>
</feature>
<evidence type="ECO:0000256" key="6">
    <source>
        <dbReference type="SAM" id="Phobius"/>
    </source>
</evidence>